<name>A0A4R5DLC1_9ACTN</name>
<evidence type="ECO:0000256" key="5">
    <source>
        <dbReference type="ARBA" id="ARBA00023002"/>
    </source>
</evidence>
<keyword evidence="3" id="KW-0479">Metal-binding</keyword>
<comment type="similarity">
    <text evidence="2">Belongs to the zinc-containing alcohol dehydrogenase family.</text>
</comment>
<feature type="domain" description="Alcohol dehydrogenase-like N-terminal" evidence="6">
    <location>
        <begin position="28"/>
        <end position="146"/>
    </location>
</feature>
<dbReference type="Gene3D" id="3.90.180.10">
    <property type="entry name" value="Medium-chain alcohol dehydrogenases, catalytic domain"/>
    <property type="match status" value="1"/>
</dbReference>
<reference evidence="7 8" key="1">
    <citation type="submission" date="2019-03" db="EMBL/GenBank/DDBJ databases">
        <title>Draft genome sequences of novel Actinobacteria.</title>
        <authorList>
            <person name="Sahin N."/>
            <person name="Ay H."/>
            <person name="Saygin H."/>
        </authorList>
    </citation>
    <scope>NUCLEOTIDE SEQUENCE [LARGE SCALE GENOMIC DNA]</scope>
    <source>
        <strain evidence="7 8">5K138</strain>
    </source>
</reference>
<keyword evidence="8" id="KW-1185">Reference proteome</keyword>
<evidence type="ECO:0000256" key="2">
    <source>
        <dbReference type="ARBA" id="ARBA00008072"/>
    </source>
</evidence>
<dbReference type="PROSITE" id="PS00059">
    <property type="entry name" value="ADH_ZINC"/>
    <property type="match status" value="1"/>
</dbReference>
<organism evidence="7 8">
    <name type="scientific">Jiangella asiatica</name>
    <dbReference type="NCBI Taxonomy" id="2530372"/>
    <lineage>
        <taxon>Bacteria</taxon>
        <taxon>Bacillati</taxon>
        <taxon>Actinomycetota</taxon>
        <taxon>Actinomycetes</taxon>
        <taxon>Jiangellales</taxon>
        <taxon>Jiangellaceae</taxon>
        <taxon>Jiangella</taxon>
    </lineage>
</organism>
<dbReference type="OrthoDB" id="9797931at2"/>
<evidence type="ECO:0000313" key="7">
    <source>
        <dbReference type="EMBL" id="TDE11433.1"/>
    </source>
</evidence>
<evidence type="ECO:0000313" key="8">
    <source>
        <dbReference type="Proteomes" id="UP000294739"/>
    </source>
</evidence>
<keyword evidence="4" id="KW-0862">Zinc</keyword>
<comment type="caution">
    <text evidence="7">The sequence shown here is derived from an EMBL/GenBank/DDBJ whole genome shotgun (WGS) entry which is preliminary data.</text>
</comment>
<dbReference type="AlphaFoldDB" id="A0A4R5DLC1"/>
<dbReference type="PANTHER" id="PTHR43161">
    <property type="entry name" value="SORBITOL DEHYDROGENASE"/>
    <property type="match status" value="1"/>
</dbReference>
<protein>
    <recommendedName>
        <fullName evidence="6">Alcohol dehydrogenase-like N-terminal domain-containing protein</fullName>
    </recommendedName>
</protein>
<dbReference type="SUPFAM" id="SSF50129">
    <property type="entry name" value="GroES-like"/>
    <property type="match status" value="1"/>
</dbReference>
<accession>A0A4R5DLC1</accession>
<evidence type="ECO:0000256" key="4">
    <source>
        <dbReference type="ARBA" id="ARBA00022833"/>
    </source>
</evidence>
<dbReference type="GO" id="GO:0016491">
    <property type="term" value="F:oxidoreductase activity"/>
    <property type="evidence" value="ECO:0007669"/>
    <property type="project" value="UniProtKB-KW"/>
</dbReference>
<dbReference type="PANTHER" id="PTHR43161:SF23">
    <property type="entry name" value="(R,R)-BUTANEDIOL DEHYDROGENASE-RELATED"/>
    <property type="match status" value="1"/>
</dbReference>
<dbReference type="Pfam" id="PF08240">
    <property type="entry name" value="ADH_N"/>
    <property type="match status" value="1"/>
</dbReference>
<dbReference type="SUPFAM" id="SSF51735">
    <property type="entry name" value="NAD(P)-binding Rossmann-fold domains"/>
    <property type="match status" value="1"/>
</dbReference>
<dbReference type="Gene3D" id="3.40.50.720">
    <property type="entry name" value="NAD(P)-binding Rossmann-like Domain"/>
    <property type="match status" value="1"/>
</dbReference>
<dbReference type="InterPro" id="IPR002328">
    <property type="entry name" value="ADH_Zn_CS"/>
</dbReference>
<dbReference type="InterPro" id="IPR011032">
    <property type="entry name" value="GroES-like_sf"/>
</dbReference>
<proteinExistence type="inferred from homology"/>
<dbReference type="GO" id="GO:0008270">
    <property type="term" value="F:zinc ion binding"/>
    <property type="evidence" value="ECO:0007669"/>
    <property type="project" value="InterPro"/>
</dbReference>
<evidence type="ECO:0000259" key="6">
    <source>
        <dbReference type="Pfam" id="PF08240"/>
    </source>
</evidence>
<gene>
    <name evidence="7" type="ORF">E1269_09185</name>
</gene>
<dbReference type="RefSeq" id="WP_131893632.1">
    <property type="nucleotide sequence ID" value="NZ_SMKZ01000010.1"/>
</dbReference>
<comment type="cofactor">
    <cofactor evidence="1">
        <name>Zn(2+)</name>
        <dbReference type="ChEBI" id="CHEBI:29105"/>
    </cofactor>
</comment>
<dbReference type="Proteomes" id="UP000294739">
    <property type="component" value="Unassembled WGS sequence"/>
</dbReference>
<dbReference type="InterPro" id="IPR013154">
    <property type="entry name" value="ADH-like_N"/>
</dbReference>
<sequence length="353" mass="36417">MSEMTAVAWHGRGDVRVGPWPLADALPDGWVRLEVAWCGLCGSDVAEYASGPVVVPTRPHPLSGRQAPLVLGHEISGMVVATGTGVTGLAVGDAVVTDTLIGCETCAHCRRGDVNLCRLLAAAGLSADGGLADYVDVPAATCVPLPAHVPLDVAALAEPLAVAVRALDRAGPLDGADVVVLGAGTVGSLIALLLEATPARSLVVAERRAAQRGLVGRLTAAHVVESLGASPPRPDRRVVAFECTGSSAALNELIAGLPAHSRIVVVGVHGHRTPTDLHTLVHRELDLNGSLSHSRADFRRAVIALGDDPGRYEPLITHRIGWTDVPIGLHELAGAQTTAGKVLAGPEGDRWTT</sequence>
<evidence type="ECO:0000256" key="1">
    <source>
        <dbReference type="ARBA" id="ARBA00001947"/>
    </source>
</evidence>
<dbReference type="InterPro" id="IPR036291">
    <property type="entry name" value="NAD(P)-bd_dom_sf"/>
</dbReference>
<evidence type="ECO:0000256" key="3">
    <source>
        <dbReference type="ARBA" id="ARBA00022723"/>
    </source>
</evidence>
<dbReference type="EMBL" id="SMKZ01000010">
    <property type="protein sequence ID" value="TDE11433.1"/>
    <property type="molecule type" value="Genomic_DNA"/>
</dbReference>
<keyword evidence="5" id="KW-0560">Oxidoreductase</keyword>
<dbReference type="InParanoid" id="A0A4R5DLC1"/>